<keyword evidence="2" id="KW-1185">Reference proteome</keyword>
<organism evidence="1 2">
    <name type="scientific">Gregarina niphandrodes</name>
    <name type="common">Septate eugregarine</name>
    <dbReference type="NCBI Taxonomy" id="110365"/>
    <lineage>
        <taxon>Eukaryota</taxon>
        <taxon>Sar</taxon>
        <taxon>Alveolata</taxon>
        <taxon>Apicomplexa</taxon>
        <taxon>Conoidasida</taxon>
        <taxon>Gregarinasina</taxon>
        <taxon>Eugregarinorida</taxon>
        <taxon>Gregarinidae</taxon>
        <taxon>Gregarina</taxon>
    </lineage>
</organism>
<proteinExistence type="predicted"/>
<name>A0A023AYI7_GRENI</name>
<dbReference type="VEuPathDB" id="CryptoDB:GNI_169810"/>
<evidence type="ECO:0000313" key="1">
    <source>
        <dbReference type="EMBL" id="EZG43498.1"/>
    </source>
</evidence>
<sequence length="446" mass="49641">MRGSCATETEEVSPLLSVLTGFTFDVASPGEQPCASLTTKQVLLDRRLEAPRGCPPPMPDCVRLGFGDGDKITPRLFLTVALQTLDGLMKERGWFQRHHSRTLFSLEQIQVKTNDVKPEVVLDLADVAKYDDFKEEAADETERLRKAQEVFLKLATAGHLDDAGSREWRVIKKIMDALQAPMSYLGDLHNTLLNVYRGYEASGDYKSGVWKGICRPMLNVGGEVEQVMVAPSSKPLCPRCDPGPLVSLPVPGSVTHNVMTNPRSIPNANMFVPAHARVPISEWGVEGPSGEVYTLDGKWPVWDSVQGTWGEEVIRASKMLTAEAEKQGVQVTEYPWTFTWDNTDLDMKFKCDASQEDCGEKVRSVVDKQIKLWRVANLGDLVKSYRLSPQLVKNLEKQAELLGDLARNRDLGDRGWYIGSYAQAYVMLEFDEHGKSSLRSPPSPIA</sequence>
<protein>
    <submittedName>
        <fullName evidence="1">Uncharacterized protein</fullName>
    </submittedName>
</protein>
<dbReference type="AlphaFoldDB" id="A0A023AYI7"/>
<evidence type="ECO:0000313" key="2">
    <source>
        <dbReference type="Proteomes" id="UP000019763"/>
    </source>
</evidence>
<comment type="caution">
    <text evidence="1">The sequence shown here is derived from an EMBL/GenBank/DDBJ whole genome shotgun (WGS) entry which is preliminary data.</text>
</comment>
<dbReference type="RefSeq" id="XP_011133271.1">
    <property type="nucleotide sequence ID" value="XM_011134969.1"/>
</dbReference>
<reference evidence="1" key="1">
    <citation type="submission" date="2013-12" db="EMBL/GenBank/DDBJ databases">
        <authorList>
            <person name="Omoto C.K."/>
            <person name="Sibley D."/>
            <person name="Venepally P."/>
            <person name="Hadjithomas M."/>
            <person name="Karamycheva S."/>
            <person name="Brunk B."/>
            <person name="Roos D."/>
            <person name="Caler E."/>
            <person name="Lorenzi H."/>
        </authorList>
    </citation>
    <scope>NUCLEOTIDE SEQUENCE</scope>
</reference>
<dbReference type="Proteomes" id="UP000019763">
    <property type="component" value="Unassembled WGS sequence"/>
</dbReference>
<dbReference type="OrthoDB" id="10686680at2759"/>
<dbReference type="GeneID" id="22915814"/>
<accession>A0A023AYI7</accession>
<dbReference type="EMBL" id="AFNH02001272">
    <property type="protein sequence ID" value="EZG43498.1"/>
    <property type="molecule type" value="Genomic_DNA"/>
</dbReference>
<gene>
    <name evidence="1" type="ORF">GNI_169810</name>
</gene>